<evidence type="ECO:0000313" key="4">
    <source>
        <dbReference type="Ensembl" id="ENSDCDP00010027247.1"/>
    </source>
</evidence>
<proteinExistence type="predicted"/>
<dbReference type="GO" id="GO:0008535">
    <property type="term" value="P:respiratory chain complex IV assembly"/>
    <property type="evidence" value="ECO:0007669"/>
    <property type="project" value="InterPro"/>
</dbReference>
<dbReference type="InterPro" id="IPR048280">
    <property type="entry name" value="COX6B-like"/>
</dbReference>
<dbReference type="InterPro" id="IPR042289">
    <property type="entry name" value="COA6"/>
</dbReference>
<dbReference type="GeneTree" id="ENSGT00390000004094"/>
<dbReference type="PANTHER" id="PTHR46690">
    <property type="entry name" value="CYTOCHROME C OXIDASE ASSEMBLY FACTOR 6 HOMOLOG"/>
    <property type="match status" value="1"/>
</dbReference>
<gene>
    <name evidence="4" type="primary">LOC114765087</name>
</gene>
<dbReference type="Gene3D" id="1.10.10.140">
    <property type="entry name" value="Cytochrome c oxidase, subunit VIb"/>
    <property type="match status" value="1"/>
</dbReference>
<dbReference type="InterPro" id="IPR036549">
    <property type="entry name" value="CX6/COA6-like_sf"/>
</dbReference>
<evidence type="ECO:0000256" key="3">
    <source>
        <dbReference type="ARBA" id="ARBA00023157"/>
    </source>
</evidence>
<dbReference type="Pfam" id="PF02297">
    <property type="entry name" value="COX6B"/>
    <property type="match status" value="1"/>
</dbReference>
<dbReference type="GO" id="GO:0042775">
    <property type="term" value="P:mitochondrial ATP synthesis coupled electron transport"/>
    <property type="evidence" value="ECO:0007669"/>
    <property type="project" value="TreeGrafter"/>
</dbReference>
<comment type="subcellular location">
    <subcellularLocation>
        <location evidence="1">Mitochondrion</location>
    </subcellularLocation>
</comment>
<accession>A0AAY4C2Q9</accession>
<dbReference type="PANTHER" id="PTHR46690:SF1">
    <property type="entry name" value="CYTOCHROME C OXIDASE ASSEMBLY FACTOR 6 HOMOLOG"/>
    <property type="match status" value="1"/>
</dbReference>
<evidence type="ECO:0000313" key="5">
    <source>
        <dbReference type="Proteomes" id="UP000694580"/>
    </source>
</evidence>
<dbReference type="AlphaFoldDB" id="A0AAY4C2Q9"/>
<reference evidence="4" key="2">
    <citation type="submission" date="2025-08" db="UniProtKB">
        <authorList>
            <consortium name="Ensembl"/>
        </authorList>
    </citation>
    <scope>IDENTIFICATION</scope>
</reference>
<dbReference type="PROSITE" id="PS51808">
    <property type="entry name" value="CHCH"/>
    <property type="match status" value="1"/>
</dbReference>
<evidence type="ECO:0000256" key="1">
    <source>
        <dbReference type="ARBA" id="ARBA00004173"/>
    </source>
</evidence>
<dbReference type="CTD" id="388753"/>
<reference evidence="4" key="3">
    <citation type="submission" date="2025-09" db="UniProtKB">
        <authorList>
            <consortium name="Ensembl"/>
        </authorList>
    </citation>
    <scope>IDENTIFICATION</scope>
</reference>
<dbReference type="Proteomes" id="UP000694580">
    <property type="component" value="Chromosome 15"/>
</dbReference>
<evidence type="ECO:0000256" key="2">
    <source>
        <dbReference type="ARBA" id="ARBA00023128"/>
    </source>
</evidence>
<evidence type="ECO:0008006" key="6">
    <source>
        <dbReference type="Google" id="ProtNLM"/>
    </source>
</evidence>
<keyword evidence="5" id="KW-1185">Reference proteome</keyword>
<protein>
    <recommendedName>
        <fullName evidence="6">COA6 factor</fullName>
    </recommendedName>
</protein>
<dbReference type="Ensembl" id="ENSDCDT00010033724.1">
    <property type="protein sequence ID" value="ENSDCDP00010027247.1"/>
    <property type="gene ID" value="ENSDCDG00010017266.1"/>
</dbReference>
<reference evidence="4 5" key="1">
    <citation type="submission" date="2020-06" db="EMBL/GenBank/DDBJ databases">
        <authorList>
            <consortium name="Wellcome Sanger Institute Data Sharing"/>
        </authorList>
    </citation>
    <scope>NUCLEOTIDE SEQUENCE [LARGE SCALE GENOMIC DNA]</scope>
</reference>
<dbReference type="SUPFAM" id="SSF47694">
    <property type="entry name" value="Cytochrome c oxidase subunit h"/>
    <property type="match status" value="1"/>
</dbReference>
<organism evidence="4 5">
    <name type="scientific">Denticeps clupeoides</name>
    <name type="common">denticle herring</name>
    <dbReference type="NCBI Taxonomy" id="299321"/>
    <lineage>
        <taxon>Eukaryota</taxon>
        <taxon>Metazoa</taxon>
        <taxon>Chordata</taxon>
        <taxon>Craniata</taxon>
        <taxon>Vertebrata</taxon>
        <taxon>Euteleostomi</taxon>
        <taxon>Actinopterygii</taxon>
        <taxon>Neopterygii</taxon>
        <taxon>Teleostei</taxon>
        <taxon>Clupei</taxon>
        <taxon>Clupeiformes</taxon>
        <taxon>Denticipitoidei</taxon>
        <taxon>Denticipitidae</taxon>
        <taxon>Denticeps</taxon>
    </lineage>
</organism>
<keyword evidence="2" id="KW-0496">Mitochondrion</keyword>
<sequence length="79" mass="9268">MSAPNKEQRRACWAARDDLWKCLDGGQDDAEACRPFQQRFESSCPAQWVRYFVKRRDFLKYKEQLQAAGYEYAEGPAKT</sequence>
<dbReference type="GO" id="GO:0005739">
    <property type="term" value="C:mitochondrion"/>
    <property type="evidence" value="ECO:0007669"/>
    <property type="project" value="UniProtKB-SubCell"/>
</dbReference>
<keyword evidence="3" id="KW-1015">Disulfide bond</keyword>
<name>A0AAY4C2Q9_9TELE</name>